<comment type="caution">
    <text evidence="4">The sequence shown here is derived from an EMBL/GenBank/DDBJ whole genome shotgun (WGS) entry which is preliminary data.</text>
</comment>
<keyword evidence="2" id="KW-0597">Phosphoprotein</keyword>
<dbReference type="Gene3D" id="3.40.50.2300">
    <property type="match status" value="1"/>
</dbReference>
<keyword evidence="5" id="KW-1185">Reference proteome</keyword>
<evidence type="ECO:0000256" key="1">
    <source>
        <dbReference type="ARBA" id="ARBA00023125"/>
    </source>
</evidence>
<protein>
    <submittedName>
        <fullName evidence="4">Nitrogen regulation protein C</fullName>
    </submittedName>
</protein>
<dbReference type="InterPro" id="IPR001789">
    <property type="entry name" value="Sig_transdc_resp-reg_receiver"/>
</dbReference>
<feature type="modified residue" description="4-aspartylphosphate" evidence="2">
    <location>
        <position position="54"/>
    </location>
</feature>
<dbReference type="PROSITE" id="PS50110">
    <property type="entry name" value="RESPONSE_REGULATORY"/>
    <property type="match status" value="1"/>
</dbReference>
<evidence type="ECO:0000313" key="5">
    <source>
        <dbReference type="Proteomes" id="UP000255070"/>
    </source>
</evidence>
<sequence>MIKVGIVDDHAIVRSGLRQFLSEHVDLRVVGEAGNGREAIDLVREHEIDVLLMDLSMPGQSGIDALAMLRAKAPDMGILILSGYPEEHYAINLIRQGAREPLHKSSTHVLAHACRVRQHPGPCSNSISA</sequence>
<dbReference type="SUPFAM" id="SSF52172">
    <property type="entry name" value="CheY-like"/>
    <property type="match status" value="1"/>
</dbReference>
<gene>
    <name evidence="4" type="primary">nreC_3</name>
    <name evidence="4" type="ORF">NCTC10698_05050</name>
</gene>
<dbReference type="Pfam" id="PF00072">
    <property type="entry name" value="Response_reg"/>
    <property type="match status" value="1"/>
</dbReference>
<dbReference type="InterPro" id="IPR011006">
    <property type="entry name" value="CheY-like_superfamily"/>
</dbReference>
<dbReference type="PANTHER" id="PTHR43214">
    <property type="entry name" value="TWO-COMPONENT RESPONSE REGULATOR"/>
    <property type="match status" value="1"/>
</dbReference>
<evidence type="ECO:0000256" key="2">
    <source>
        <dbReference type="PROSITE-ProRule" id="PRU00169"/>
    </source>
</evidence>
<keyword evidence="1" id="KW-0238">DNA-binding</keyword>
<dbReference type="SMART" id="SM00448">
    <property type="entry name" value="REC"/>
    <property type="match status" value="1"/>
</dbReference>
<feature type="domain" description="Response regulatory" evidence="3">
    <location>
        <begin position="3"/>
        <end position="119"/>
    </location>
</feature>
<dbReference type="GO" id="GO:0000160">
    <property type="term" value="P:phosphorelay signal transduction system"/>
    <property type="evidence" value="ECO:0007669"/>
    <property type="project" value="InterPro"/>
</dbReference>
<dbReference type="InterPro" id="IPR058245">
    <property type="entry name" value="NreC/VraR/RcsB-like_REC"/>
</dbReference>
<accession>A0A8B4SCH8</accession>
<evidence type="ECO:0000313" key="4">
    <source>
        <dbReference type="EMBL" id="SUY94653.1"/>
    </source>
</evidence>
<dbReference type="PANTHER" id="PTHR43214:SF43">
    <property type="entry name" value="TWO-COMPONENT RESPONSE REGULATOR"/>
    <property type="match status" value="1"/>
</dbReference>
<evidence type="ECO:0000259" key="3">
    <source>
        <dbReference type="PROSITE" id="PS50110"/>
    </source>
</evidence>
<organism evidence="4 5">
    <name type="scientific">Comamonas testosteroni</name>
    <name type="common">Pseudomonas testosteroni</name>
    <dbReference type="NCBI Taxonomy" id="285"/>
    <lineage>
        <taxon>Bacteria</taxon>
        <taxon>Pseudomonadati</taxon>
        <taxon>Pseudomonadota</taxon>
        <taxon>Betaproteobacteria</taxon>
        <taxon>Burkholderiales</taxon>
        <taxon>Comamonadaceae</taxon>
        <taxon>Comamonas</taxon>
    </lineage>
</organism>
<dbReference type="CDD" id="cd17535">
    <property type="entry name" value="REC_NarL-like"/>
    <property type="match status" value="1"/>
</dbReference>
<dbReference type="AlphaFoldDB" id="A0A8B4SCH8"/>
<dbReference type="Proteomes" id="UP000255070">
    <property type="component" value="Unassembled WGS sequence"/>
</dbReference>
<name>A0A8B4SCH8_COMTE</name>
<dbReference type="EMBL" id="UFXL01000003">
    <property type="protein sequence ID" value="SUY94653.1"/>
    <property type="molecule type" value="Genomic_DNA"/>
</dbReference>
<reference evidence="4 5" key="1">
    <citation type="submission" date="2018-06" db="EMBL/GenBank/DDBJ databases">
        <authorList>
            <consortium name="Pathogen Informatics"/>
            <person name="Doyle S."/>
        </authorList>
    </citation>
    <scope>NUCLEOTIDE SEQUENCE [LARGE SCALE GENOMIC DNA]</scope>
    <source>
        <strain evidence="4 5">NCTC10698</strain>
    </source>
</reference>
<dbReference type="GO" id="GO:0003677">
    <property type="term" value="F:DNA binding"/>
    <property type="evidence" value="ECO:0007669"/>
    <property type="project" value="UniProtKB-KW"/>
</dbReference>
<proteinExistence type="predicted"/>
<dbReference type="InterPro" id="IPR039420">
    <property type="entry name" value="WalR-like"/>
</dbReference>